<protein>
    <submittedName>
        <fullName evidence="2">Uncharacterized protein</fullName>
    </submittedName>
</protein>
<evidence type="ECO:0000313" key="2">
    <source>
        <dbReference type="EMBL" id="CAA9297492.1"/>
    </source>
</evidence>
<feature type="region of interest" description="Disordered" evidence="1">
    <location>
        <begin position="74"/>
        <end position="94"/>
    </location>
</feature>
<reference evidence="2" key="1">
    <citation type="submission" date="2020-02" db="EMBL/GenBank/DDBJ databases">
        <authorList>
            <person name="Meier V. D."/>
        </authorList>
    </citation>
    <scope>NUCLEOTIDE SEQUENCE</scope>
    <source>
        <strain evidence="2">AVDCRST_MAG26</strain>
    </source>
</reference>
<dbReference type="AlphaFoldDB" id="A0A6J4K7G1"/>
<organism evidence="2">
    <name type="scientific">uncultured Chloroflexia bacterium</name>
    <dbReference type="NCBI Taxonomy" id="1672391"/>
    <lineage>
        <taxon>Bacteria</taxon>
        <taxon>Bacillati</taxon>
        <taxon>Chloroflexota</taxon>
        <taxon>Chloroflexia</taxon>
        <taxon>environmental samples</taxon>
    </lineage>
</organism>
<dbReference type="EMBL" id="CADCTK010001088">
    <property type="protein sequence ID" value="CAA9297492.1"/>
    <property type="molecule type" value="Genomic_DNA"/>
</dbReference>
<name>A0A6J4K7G1_9CHLR</name>
<proteinExistence type="predicted"/>
<evidence type="ECO:0000256" key="1">
    <source>
        <dbReference type="SAM" id="MobiDB-lite"/>
    </source>
</evidence>
<gene>
    <name evidence="2" type="ORF">AVDCRST_MAG26-4551</name>
</gene>
<sequence length="94" mass="10379">MFSEQGDNRMRFLRFEDTTINIDRAARIDDDGISISIDFAPAGNSAQPLNLRLEGRDAAALRQWLAVNAEDMSQLEAGSTGEPLDGPRPYVSPR</sequence>
<accession>A0A6J4K7G1</accession>